<keyword evidence="2 4" id="KW-0853">WD repeat</keyword>
<evidence type="ECO:0000256" key="5">
    <source>
        <dbReference type="SAM" id="MobiDB-lite"/>
    </source>
</evidence>
<dbReference type="InterPro" id="IPR011047">
    <property type="entry name" value="Quinoprotein_ADH-like_sf"/>
</dbReference>
<dbReference type="InterPro" id="IPR015943">
    <property type="entry name" value="WD40/YVTN_repeat-like_dom_sf"/>
</dbReference>
<keyword evidence="9" id="KW-1185">Reference proteome</keyword>
<dbReference type="InterPro" id="IPR036322">
    <property type="entry name" value="WD40_repeat_dom_sf"/>
</dbReference>
<keyword evidence="3" id="KW-0677">Repeat</keyword>
<gene>
    <name evidence="8" type="ORF">BSTOLATCC_MIC8373</name>
</gene>
<evidence type="ECO:0000256" key="4">
    <source>
        <dbReference type="PROSITE-ProRule" id="PRU00221"/>
    </source>
</evidence>
<dbReference type="InterPro" id="IPR055439">
    <property type="entry name" value="Beta-prop_EML_1st"/>
</dbReference>
<feature type="region of interest" description="Disordered" evidence="5">
    <location>
        <begin position="1"/>
        <end position="65"/>
    </location>
</feature>
<dbReference type="InterPro" id="IPR050630">
    <property type="entry name" value="WD_repeat_EMAP"/>
</dbReference>
<evidence type="ECO:0000256" key="3">
    <source>
        <dbReference type="ARBA" id="ARBA00022737"/>
    </source>
</evidence>
<feature type="repeat" description="WD" evidence="4">
    <location>
        <begin position="578"/>
        <end position="619"/>
    </location>
</feature>
<dbReference type="Proteomes" id="UP001162131">
    <property type="component" value="Unassembled WGS sequence"/>
</dbReference>
<dbReference type="PANTHER" id="PTHR13720">
    <property type="entry name" value="WD-40 REPEAT PROTEIN"/>
    <property type="match status" value="1"/>
</dbReference>
<dbReference type="PROSITE" id="PS50294">
    <property type="entry name" value="WD_REPEATS_REGION"/>
    <property type="match status" value="1"/>
</dbReference>
<protein>
    <submittedName>
        <fullName evidence="8">Uncharacterized protein</fullName>
    </submittedName>
</protein>
<dbReference type="EMBL" id="CAJZBQ010000010">
    <property type="protein sequence ID" value="CAG9313094.1"/>
    <property type="molecule type" value="Genomic_DNA"/>
</dbReference>
<reference evidence="8" key="1">
    <citation type="submission" date="2021-09" db="EMBL/GenBank/DDBJ databases">
        <authorList>
            <consortium name="AG Swart"/>
            <person name="Singh M."/>
            <person name="Singh A."/>
            <person name="Seah K."/>
            <person name="Emmerich C."/>
        </authorList>
    </citation>
    <scope>NUCLEOTIDE SEQUENCE</scope>
    <source>
        <strain evidence="8">ATCC30299</strain>
    </source>
</reference>
<name>A0AAU9IPJ5_9CILI</name>
<evidence type="ECO:0000313" key="9">
    <source>
        <dbReference type="Proteomes" id="UP001162131"/>
    </source>
</evidence>
<dbReference type="SUPFAM" id="SSF50998">
    <property type="entry name" value="Quinoprotein alcohol dehydrogenase-like"/>
    <property type="match status" value="1"/>
</dbReference>
<evidence type="ECO:0000256" key="2">
    <source>
        <dbReference type="ARBA" id="ARBA00022574"/>
    </source>
</evidence>
<dbReference type="Gene3D" id="2.130.10.10">
    <property type="entry name" value="YVTN repeat-like/Quinoprotein amine dehydrogenase"/>
    <property type="match status" value="2"/>
</dbReference>
<feature type="repeat" description="WD" evidence="4">
    <location>
        <begin position="690"/>
        <end position="725"/>
    </location>
</feature>
<feature type="domain" description="EML-like second beta-propeller" evidence="7">
    <location>
        <begin position="434"/>
        <end position="722"/>
    </location>
</feature>
<dbReference type="Pfam" id="PF23409">
    <property type="entry name" value="Beta-prop_EML"/>
    <property type="match status" value="1"/>
</dbReference>
<comment type="caution">
    <text evidence="8">The sequence shown here is derived from an EMBL/GenBank/DDBJ whole genome shotgun (WGS) entry which is preliminary data.</text>
</comment>
<dbReference type="FunFam" id="2.130.10.10:FF:000320">
    <property type="entry name" value="echinoderm microtubule-associated protein-like 6"/>
    <property type="match status" value="1"/>
</dbReference>
<dbReference type="InterPro" id="IPR055442">
    <property type="entry name" value="Beta-prop_EML-like_2nd"/>
</dbReference>
<evidence type="ECO:0000259" key="7">
    <source>
        <dbReference type="Pfam" id="PF23414"/>
    </source>
</evidence>
<dbReference type="InterPro" id="IPR005108">
    <property type="entry name" value="HELP"/>
</dbReference>
<comment type="similarity">
    <text evidence="1">Belongs to the WD repeat EMAP family.</text>
</comment>
<dbReference type="PANTHER" id="PTHR13720:SF33">
    <property type="entry name" value="HELP DOMAIN-CONTAINING PROTEIN"/>
    <property type="match status" value="1"/>
</dbReference>
<evidence type="ECO:0000313" key="8">
    <source>
        <dbReference type="EMBL" id="CAG9313094.1"/>
    </source>
</evidence>
<evidence type="ECO:0000256" key="1">
    <source>
        <dbReference type="ARBA" id="ARBA00006489"/>
    </source>
</evidence>
<proteinExistence type="inferred from homology"/>
<feature type="domain" description="EML-like first beta-propeller" evidence="6">
    <location>
        <begin position="172"/>
        <end position="389"/>
    </location>
</feature>
<dbReference type="PROSITE" id="PS50082">
    <property type="entry name" value="WD_REPEATS_2"/>
    <property type="match status" value="2"/>
</dbReference>
<dbReference type="Pfam" id="PF03451">
    <property type="entry name" value="HELP"/>
    <property type="match status" value="1"/>
</dbReference>
<evidence type="ECO:0000259" key="6">
    <source>
        <dbReference type="Pfam" id="PF23409"/>
    </source>
</evidence>
<feature type="compositionally biased region" description="Polar residues" evidence="5">
    <location>
        <begin position="14"/>
        <end position="34"/>
    </location>
</feature>
<sequence length="725" mass="78975">MGCGGSKNEAKAPTTGSSNQGSSAQVKPSANQTSAEDHDLMIEISGTRTDKKGNQISIYDRSEQRPEDNQAMVGLFEMEEAGAGEQALAVKPWLGAIKAPSNAPAFQNQPPNINMRLEYAYGYRCFDSRQNLFYTSNPNQVVYMTAALGVVLDKSNNTQKFFGAGNVKQANGHSDDITALAVTTNRDLVATGEVGQNPKICVWSVSNPEAGPRVDVKLGRGRRAVSCLGFSFDGRYLAACDMHNDHYVSVWEVSTGRKVAEQKGGPDKILDVCWSKTELKFCTAGIKHIYFWTLDNGTLTNNKGLFGSQGEATNMTSAQWFGDGTAVTGGQNGMLYHWQDRELRKTVQVHGPNQCIHALSIVNDTIISGGKDNKIIILDKNFQKTKEINAGSCPKSLDMSGSNILAGLRDGSIKEFSSSGSATVLMESHSDGEIWGVANDPSNNNVIVTVGDDNKVKAWDTAQRKCISSGTLDNARGVERKAGAGASTLATTTPNQQARGIAIHPQNGHVAVTHNDGKVTIRQGVRALDTVVFTLKDPKEWSEAIRYSPDGSKLAVGSHDNAVYIYNVAQNYKLIHKLNKHSSYITAIDWSVDGSAMHSTCGAYELLFWDITTGQQVPDGCTRYQDENWATWSTHFGWPVQGIFGGVVDYTHVNRVDRSHNGEMVAVGNDWGLVEIFGFPNNAGAKSQAFRGHSEHVMNVKWSHDDRRIFSAGGYDQTIMQWLRA</sequence>
<dbReference type="GO" id="GO:0008017">
    <property type="term" value="F:microtubule binding"/>
    <property type="evidence" value="ECO:0007669"/>
    <property type="project" value="TreeGrafter"/>
</dbReference>
<accession>A0AAU9IPJ5</accession>
<dbReference type="SUPFAM" id="SSF50978">
    <property type="entry name" value="WD40 repeat-like"/>
    <property type="match status" value="1"/>
</dbReference>
<dbReference type="AlphaFoldDB" id="A0AAU9IPJ5"/>
<organism evidence="8 9">
    <name type="scientific">Blepharisma stoltei</name>
    <dbReference type="NCBI Taxonomy" id="1481888"/>
    <lineage>
        <taxon>Eukaryota</taxon>
        <taxon>Sar</taxon>
        <taxon>Alveolata</taxon>
        <taxon>Ciliophora</taxon>
        <taxon>Postciliodesmatophora</taxon>
        <taxon>Heterotrichea</taxon>
        <taxon>Heterotrichida</taxon>
        <taxon>Blepharismidae</taxon>
        <taxon>Blepharisma</taxon>
    </lineage>
</organism>
<dbReference type="InterPro" id="IPR001680">
    <property type="entry name" value="WD40_rpt"/>
</dbReference>
<dbReference type="Pfam" id="PF23414">
    <property type="entry name" value="Beta-prop_EML_2"/>
    <property type="match status" value="1"/>
</dbReference>
<dbReference type="SMART" id="SM00320">
    <property type="entry name" value="WD40"/>
    <property type="match status" value="10"/>
</dbReference>